<dbReference type="PANTHER" id="PTHR43196">
    <property type="entry name" value="SULFATE ADENYLYLTRANSFERASE SUBUNIT 2"/>
    <property type="match status" value="1"/>
</dbReference>
<dbReference type="AlphaFoldDB" id="A0A0F9EEM1"/>
<feature type="domain" description="Phosphoadenosine phosphosulphate reductase" evidence="1">
    <location>
        <begin position="55"/>
        <end position="241"/>
    </location>
</feature>
<dbReference type="EMBL" id="LAZR01037347">
    <property type="protein sequence ID" value="KKL22443.1"/>
    <property type="molecule type" value="Genomic_DNA"/>
</dbReference>
<proteinExistence type="predicted"/>
<sequence length="282" mass="33477">MLDDPTQIYLSDTPDGKQRIDFTELQRRIRLPLKFKIDLMDHLIEKAVKNHGDKIYVAWSGGKDSTVLVWRAIKIKPDIKVLFNNTFIEHPSTLKFVRDYSKLWNLNFIETKPKMYFRQVVLKEGYPEMRRQNREPLCCKTLKIQPSVDVIKEHKIDCIIDGVTASESFPRRLAGATFGCMYWMKTNMPWRMEKVRPILYWTVEDVWKYIKDNKIPYTPEYDVNLKLFGKRGRVGCMLCTGYIGWDKVMARKLPKLYRKIMKEMREWGDPRAKNLITDFGHN</sequence>
<dbReference type="InterPro" id="IPR050128">
    <property type="entry name" value="Sulfate_adenylyltrnsfr_sub2"/>
</dbReference>
<comment type="caution">
    <text evidence="2">The sequence shown here is derived from an EMBL/GenBank/DDBJ whole genome shotgun (WGS) entry which is preliminary data.</text>
</comment>
<dbReference type="InterPro" id="IPR014729">
    <property type="entry name" value="Rossmann-like_a/b/a_fold"/>
</dbReference>
<dbReference type="SUPFAM" id="SSF52402">
    <property type="entry name" value="Adenine nucleotide alpha hydrolases-like"/>
    <property type="match status" value="1"/>
</dbReference>
<reference evidence="2" key="1">
    <citation type="journal article" date="2015" name="Nature">
        <title>Complex archaea that bridge the gap between prokaryotes and eukaryotes.</title>
        <authorList>
            <person name="Spang A."/>
            <person name="Saw J.H."/>
            <person name="Jorgensen S.L."/>
            <person name="Zaremba-Niedzwiedzka K."/>
            <person name="Martijn J."/>
            <person name="Lind A.E."/>
            <person name="van Eijk R."/>
            <person name="Schleper C."/>
            <person name="Guy L."/>
            <person name="Ettema T.J."/>
        </authorList>
    </citation>
    <scope>NUCLEOTIDE SEQUENCE</scope>
</reference>
<dbReference type="InterPro" id="IPR002500">
    <property type="entry name" value="PAPS_reduct_dom"/>
</dbReference>
<dbReference type="Pfam" id="PF01507">
    <property type="entry name" value="PAPS_reduct"/>
    <property type="match status" value="1"/>
</dbReference>
<organism evidence="2">
    <name type="scientific">marine sediment metagenome</name>
    <dbReference type="NCBI Taxonomy" id="412755"/>
    <lineage>
        <taxon>unclassified sequences</taxon>
        <taxon>metagenomes</taxon>
        <taxon>ecological metagenomes</taxon>
    </lineage>
</organism>
<dbReference type="Gene3D" id="3.40.50.620">
    <property type="entry name" value="HUPs"/>
    <property type="match status" value="1"/>
</dbReference>
<evidence type="ECO:0000313" key="2">
    <source>
        <dbReference type="EMBL" id="KKL22443.1"/>
    </source>
</evidence>
<evidence type="ECO:0000259" key="1">
    <source>
        <dbReference type="Pfam" id="PF01507"/>
    </source>
</evidence>
<dbReference type="GO" id="GO:0003824">
    <property type="term" value="F:catalytic activity"/>
    <property type="evidence" value="ECO:0007669"/>
    <property type="project" value="InterPro"/>
</dbReference>
<name>A0A0F9EEM1_9ZZZZ</name>
<accession>A0A0F9EEM1</accession>
<protein>
    <recommendedName>
        <fullName evidence="1">Phosphoadenosine phosphosulphate reductase domain-containing protein</fullName>
    </recommendedName>
</protein>
<dbReference type="PANTHER" id="PTHR43196:SF2">
    <property type="entry name" value="PHOSPHOADENOSINE PHOSPHOSULFATE REDUCTASE"/>
    <property type="match status" value="1"/>
</dbReference>
<gene>
    <name evidence="2" type="ORF">LCGC14_2435380</name>
</gene>